<dbReference type="PANTHER" id="PTHR42990:SF1">
    <property type="entry name" value="AAA+ ATPASE DOMAIN-CONTAINING PROTEIN"/>
    <property type="match status" value="1"/>
</dbReference>
<dbReference type="InterPro" id="IPR041682">
    <property type="entry name" value="AAA_14"/>
</dbReference>
<reference evidence="2 3" key="1">
    <citation type="submission" date="2016-10" db="EMBL/GenBank/DDBJ databases">
        <authorList>
            <person name="de Groot N.N."/>
        </authorList>
    </citation>
    <scope>NUCLEOTIDE SEQUENCE [LARGE SCALE GENOMIC DNA]</scope>
    <source>
        <strain evidence="2 3">EP1-55-1</strain>
    </source>
</reference>
<dbReference type="RefSeq" id="WP_092912068.1">
    <property type="nucleotide sequence ID" value="NZ_FOXB01000013.1"/>
</dbReference>
<dbReference type="SMART" id="SM00382">
    <property type="entry name" value="AAA"/>
    <property type="match status" value="1"/>
</dbReference>
<evidence type="ECO:0000313" key="2">
    <source>
        <dbReference type="EMBL" id="SFP27859.1"/>
    </source>
</evidence>
<dbReference type="Gene3D" id="3.40.50.300">
    <property type="entry name" value="P-loop containing nucleotide triphosphate hydrolases"/>
    <property type="match status" value="1"/>
</dbReference>
<dbReference type="PANTHER" id="PTHR42990">
    <property type="entry name" value="ATPASE"/>
    <property type="match status" value="1"/>
</dbReference>
<dbReference type="AlphaFoldDB" id="A0A1I5P1D4"/>
<protein>
    <recommendedName>
        <fullName evidence="1">AAA+ ATPase domain-containing protein</fullName>
    </recommendedName>
</protein>
<keyword evidence="3" id="KW-1185">Reference proteome</keyword>
<sequence length="394" mass="46205">MLDELRIKYDKISKLITSTYKRYFYEKIDFDNRLIGVLGARGIGKTTFLIQYLKEFDFDKTLYFSADSIMASGVKLYDIAEEFSRYGGEILAIDEIHKIKNFEIELKEIYDFLDLKVLFSGSSAISLEHSKADLSRRAVLYRFKGLSFREFLELKLGKSFQSFTLDEILENHTNIANSLTKEFKPFVYFKEYLEFGYYPYYFEAPKSYKLKVEESINTVIENDLLYIFHIDIANIDKLKQLIKLLCLSKPYELNLTNLAKDIGIGRETLYRYIHYLTLGNVLCRVDMLNKKQSHFKKPAKLYLDNPNLTYTFCKNSEIGTVREQFFINSISINHKVNYSKIGDFLIDEKYIVEIGGKNKSFDQIKDLPNSFLAVDDIEIGYKTKIPLWLFGFLY</sequence>
<dbReference type="Proteomes" id="UP000199227">
    <property type="component" value="Unassembled WGS sequence"/>
</dbReference>
<organism evidence="2 3">
    <name type="scientific">Hydrogenimonas thermophila</name>
    <dbReference type="NCBI Taxonomy" id="223786"/>
    <lineage>
        <taxon>Bacteria</taxon>
        <taxon>Pseudomonadati</taxon>
        <taxon>Campylobacterota</taxon>
        <taxon>Epsilonproteobacteria</taxon>
        <taxon>Campylobacterales</taxon>
        <taxon>Hydrogenimonadaceae</taxon>
        <taxon>Hydrogenimonas</taxon>
    </lineage>
</organism>
<dbReference type="InterPro" id="IPR027417">
    <property type="entry name" value="P-loop_NTPase"/>
</dbReference>
<accession>A0A1I5P1D4</accession>
<dbReference type="SUPFAM" id="SSF52540">
    <property type="entry name" value="P-loop containing nucleoside triphosphate hydrolases"/>
    <property type="match status" value="1"/>
</dbReference>
<dbReference type="OrthoDB" id="9768467at2"/>
<dbReference type="InterPro" id="IPR003593">
    <property type="entry name" value="AAA+_ATPase"/>
</dbReference>
<dbReference type="EMBL" id="FOXB01000013">
    <property type="protein sequence ID" value="SFP27859.1"/>
    <property type="molecule type" value="Genomic_DNA"/>
</dbReference>
<gene>
    <name evidence="2" type="ORF">SAMN05216234_11317</name>
</gene>
<evidence type="ECO:0000313" key="3">
    <source>
        <dbReference type="Proteomes" id="UP000199227"/>
    </source>
</evidence>
<dbReference type="Pfam" id="PF13173">
    <property type="entry name" value="AAA_14"/>
    <property type="match status" value="1"/>
</dbReference>
<dbReference type="STRING" id="223786.SAMN05216234_11317"/>
<feature type="domain" description="AAA+ ATPase" evidence="1">
    <location>
        <begin position="31"/>
        <end position="156"/>
    </location>
</feature>
<proteinExistence type="predicted"/>
<name>A0A1I5P1D4_9BACT</name>
<evidence type="ECO:0000259" key="1">
    <source>
        <dbReference type="SMART" id="SM00382"/>
    </source>
</evidence>